<gene>
    <name evidence="1" type="ORF">SLEP1_g37176</name>
</gene>
<reference evidence="1 2" key="1">
    <citation type="journal article" date="2021" name="Commun. Biol.">
        <title>The genome of Shorea leprosula (Dipterocarpaceae) highlights the ecological relevance of drought in aseasonal tropical rainforests.</title>
        <authorList>
            <person name="Ng K.K.S."/>
            <person name="Kobayashi M.J."/>
            <person name="Fawcett J.A."/>
            <person name="Hatakeyama M."/>
            <person name="Paape T."/>
            <person name="Ng C.H."/>
            <person name="Ang C.C."/>
            <person name="Tnah L.H."/>
            <person name="Lee C.T."/>
            <person name="Nishiyama T."/>
            <person name="Sese J."/>
            <person name="O'Brien M.J."/>
            <person name="Copetti D."/>
            <person name="Mohd Noor M.I."/>
            <person name="Ong R.C."/>
            <person name="Putra M."/>
            <person name="Sireger I.Z."/>
            <person name="Indrioko S."/>
            <person name="Kosugi Y."/>
            <person name="Izuno A."/>
            <person name="Isagi Y."/>
            <person name="Lee S.L."/>
            <person name="Shimizu K.K."/>
        </authorList>
    </citation>
    <scope>NUCLEOTIDE SEQUENCE [LARGE SCALE GENOMIC DNA]</scope>
    <source>
        <strain evidence="1">214</strain>
    </source>
</reference>
<evidence type="ECO:0000313" key="1">
    <source>
        <dbReference type="EMBL" id="GKV28082.1"/>
    </source>
</evidence>
<sequence length="36" mass="4069">MPPASSPCQLRFACWNSGFECSVTRALRSSLRFYAK</sequence>
<dbReference type="Proteomes" id="UP001054252">
    <property type="component" value="Unassembled WGS sequence"/>
</dbReference>
<keyword evidence="2" id="KW-1185">Reference proteome</keyword>
<proteinExistence type="predicted"/>
<dbReference type="EMBL" id="BPVZ01000078">
    <property type="protein sequence ID" value="GKV28082.1"/>
    <property type="molecule type" value="Genomic_DNA"/>
</dbReference>
<evidence type="ECO:0000313" key="2">
    <source>
        <dbReference type="Proteomes" id="UP001054252"/>
    </source>
</evidence>
<comment type="caution">
    <text evidence="1">The sequence shown here is derived from an EMBL/GenBank/DDBJ whole genome shotgun (WGS) entry which is preliminary data.</text>
</comment>
<name>A0AAV5KU06_9ROSI</name>
<accession>A0AAV5KU06</accession>
<protein>
    <submittedName>
        <fullName evidence="1">Uncharacterized protein</fullName>
    </submittedName>
</protein>
<organism evidence="1 2">
    <name type="scientific">Rubroshorea leprosula</name>
    <dbReference type="NCBI Taxonomy" id="152421"/>
    <lineage>
        <taxon>Eukaryota</taxon>
        <taxon>Viridiplantae</taxon>
        <taxon>Streptophyta</taxon>
        <taxon>Embryophyta</taxon>
        <taxon>Tracheophyta</taxon>
        <taxon>Spermatophyta</taxon>
        <taxon>Magnoliopsida</taxon>
        <taxon>eudicotyledons</taxon>
        <taxon>Gunneridae</taxon>
        <taxon>Pentapetalae</taxon>
        <taxon>rosids</taxon>
        <taxon>malvids</taxon>
        <taxon>Malvales</taxon>
        <taxon>Dipterocarpaceae</taxon>
        <taxon>Rubroshorea</taxon>
    </lineage>
</organism>
<dbReference type="AlphaFoldDB" id="A0AAV5KU06"/>